<organism evidence="15 16">
    <name type="scientific">Luteibacter jiangsuensis</name>
    <dbReference type="NCBI Taxonomy" id="637577"/>
    <lineage>
        <taxon>Bacteria</taxon>
        <taxon>Pseudomonadati</taxon>
        <taxon>Pseudomonadota</taxon>
        <taxon>Gammaproteobacteria</taxon>
        <taxon>Lysobacterales</taxon>
        <taxon>Rhodanobacteraceae</taxon>
        <taxon>Luteibacter</taxon>
    </lineage>
</organism>
<keyword evidence="12 13" id="KW-1006">Bacterial flagellum protein export</keyword>
<evidence type="ECO:0000256" key="2">
    <source>
        <dbReference type="ARBA" id="ARBA00006257"/>
    </source>
</evidence>
<dbReference type="PROSITE" id="PS01061">
    <property type="entry name" value="FLIP_2"/>
    <property type="match status" value="1"/>
</dbReference>
<keyword evidence="4 13" id="KW-0813">Transport</keyword>
<gene>
    <name evidence="13 15" type="primary">fliP</name>
    <name evidence="15" type="ORF">HBF26_16890</name>
</gene>
<feature type="transmembrane region" description="Helical" evidence="13">
    <location>
        <begin position="128"/>
        <end position="147"/>
    </location>
</feature>
<feature type="compositionally biased region" description="Basic residues" evidence="14">
    <location>
        <begin position="1"/>
        <end position="13"/>
    </location>
</feature>
<keyword evidence="9 13" id="KW-1133">Transmembrane helix</keyword>
<dbReference type="InterPro" id="IPR005837">
    <property type="entry name" value="FliP"/>
</dbReference>
<evidence type="ECO:0000256" key="12">
    <source>
        <dbReference type="ARBA" id="ARBA00023225"/>
    </source>
</evidence>
<comment type="similarity">
    <text evidence="2 13">Belongs to the FliP/MopC/SpaP family.</text>
</comment>
<dbReference type="Proteomes" id="UP001429601">
    <property type="component" value="Unassembled WGS sequence"/>
</dbReference>
<dbReference type="Pfam" id="PF00813">
    <property type="entry name" value="FliP"/>
    <property type="match status" value="1"/>
</dbReference>
<keyword evidence="10 13" id="KW-0472">Membrane</keyword>
<accession>A0ABX0Q7U3</accession>
<keyword evidence="15" id="KW-0282">Flagellum</keyword>
<dbReference type="PRINTS" id="PR01302">
    <property type="entry name" value="TYPE3IMPPROT"/>
</dbReference>
<evidence type="ECO:0000256" key="13">
    <source>
        <dbReference type="RuleBase" id="RU362069"/>
    </source>
</evidence>
<dbReference type="NCBIfam" id="NF009438">
    <property type="entry name" value="PRK12797.1"/>
    <property type="match status" value="1"/>
</dbReference>
<name>A0ABX0Q7U3_9GAMM</name>
<dbReference type="PROSITE" id="PS01060">
    <property type="entry name" value="FLIP_1"/>
    <property type="match status" value="1"/>
</dbReference>
<evidence type="ECO:0000256" key="11">
    <source>
        <dbReference type="ARBA" id="ARBA00023143"/>
    </source>
</evidence>
<protein>
    <recommendedName>
        <fullName evidence="3 13">Flagellar biosynthetic protein FliP</fullName>
    </recommendedName>
</protein>
<evidence type="ECO:0000256" key="9">
    <source>
        <dbReference type="ARBA" id="ARBA00022989"/>
    </source>
</evidence>
<dbReference type="PANTHER" id="PTHR30587:SF0">
    <property type="entry name" value="FLAGELLAR BIOSYNTHETIC PROTEIN FLIP"/>
    <property type="match status" value="1"/>
</dbReference>
<evidence type="ECO:0000256" key="5">
    <source>
        <dbReference type="ARBA" id="ARBA00022475"/>
    </source>
</evidence>
<evidence type="ECO:0000256" key="4">
    <source>
        <dbReference type="ARBA" id="ARBA00022448"/>
    </source>
</evidence>
<keyword evidence="8 13" id="KW-0653">Protein transport</keyword>
<dbReference type="NCBIfam" id="TIGR01103">
    <property type="entry name" value="fliP"/>
    <property type="match status" value="1"/>
</dbReference>
<evidence type="ECO:0000313" key="15">
    <source>
        <dbReference type="EMBL" id="NID06574.1"/>
    </source>
</evidence>
<feature type="transmembrane region" description="Helical" evidence="13">
    <location>
        <begin position="265"/>
        <end position="286"/>
    </location>
</feature>
<reference evidence="15 16" key="1">
    <citation type="journal article" date="2011" name="Curr. Microbiol.">
        <title>Luteibacter jiangsuensis sp. nov.: a methamidophos-degrading bacterium isolated from a methamidophos-manufacturing factory.</title>
        <authorList>
            <person name="Wang L."/>
            <person name="Wang G.L."/>
            <person name="Li S.P."/>
            <person name="Jiang J.D."/>
        </authorList>
    </citation>
    <scope>NUCLEOTIDE SEQUENCE [LARGE SCALE GENOMIC DNA]</scope>
    <source>
        <strain evidence="15 16">CGMCC 1.10133</strain>
    </source>
</reference>
<evidence type="ECO:0000313" key="16">
    <source>
        <dbReference type="Proteomes" id="UP001429601"/>
    </source>
</evidence>
<evidence type="ECO:0000256" key="10">
    <source>
        <dbReference type="ARBA" id="ARBA00023136"/>
    </source>
</evidence>
<keyword evidence="16" id="KW-1185">Reference proteome</keyword>
<keyword evidence="7 13" id="KW-1005">Bacterial flagellum biogenesis</keyword>
<evidence type="ECO:0000256" key="3">
    <source>
        <dbReference type="ARBA" id="ARBA00021714"/>
    </source>
</evidence>
<keyword evidence="5 13" id="KW-1003">Cell membrane</keyword>
<feature type="transmembrane region" description="Helical" evidence="13">
    <location>
        <begin position="87"/>
        <end position="116"/>
    </location>
</feature>
<keyword evidence="15" id="KW-0966">Cell projection</keyword>
<evidence type="ECO:0000256" key="6">
    <source>
        <dbReference type="ARBA" id="ARBA00022692"/>
    </source>
</evidence>
<evidence type="ECO:0000256" key="14">
    <source>
        <dbReference type="SAM" id="MobiDB-lite"/>
    </source>
</evidence>
<proteinExistence type="inferred from homology"/>
<comment type="caution">
    <text evidence="15">The sequence shown here is derived from an EMBL/GenBank/DDBJ whole genome shotgun (WGS) entry which is preliminary data.</text>
</comment>
<dbReference type="EMBL" id="JAAQQR010000009">
    <property type="protein sequence ID" value="NID06574.1"/>
    <property type="molecule type" value="Genomic_DNA"/>
</dbReference>
<dbReference type="PANTHER" id="PTHR30587">
    <property type="entry name" value="FLAGELLAR BIOSYNTHETIC PROTEIN FLIP"/>
    <property type="match status" value="1"/>
</dbReference>
<comment type="function">
    <text evidence="1 13">Plays a role in the flagellum-specific transport system.</text>
</comment>
<dbReference type="InterPro" id="IPR005838">
    <property type="entry name" value="T3SS_IM_P"/>
</dbReference>
<evidence type="ECO:0000256" key="7">
    <source>
        <dbReference type="ARBA" id="ARBA00022795"/>
    </source>
</evidence>
<feature type="transmembrane region" description="Helical" evidence="13">
    <location>
        <begin position="229"/>
        <end position="253"/>
    </location>
</feature>
<dbReference type="PRINTS" id="PR00951">
    <property type="entry name" value="FLGBIOSNFLIP"/>
</dbReference>
<keyword evidence="6 13" id="KW-0812">Transmembrane</keyword>
<keyword evidence="15" id="KW-0969">Cilium</keyword>
<comment type="subcellular location">
    <subcellularLocation>
        <location evidence="13">Cell membrane</location>
        <topology evidence="13">Multi-pass membrane protein</topology>
    </subcellularLocation>
    <subcellularLocation>
        <location evidence="13">Bacterial flagellum basal body</location>
    </subcellularLocation>
</comment>
<feature type="region of interest" description="Disordered" evidence="14">
    <location>
        <begin position="1"/>
        <end position="32"/>
    </location>
</feature>
<keyword evidence="11" id="KW-0975">Bacterial flagellum</keyword>
<sequence>MKHRSSRLQRRRSREGGNPATSSAGRKSPGSCLRRGDKWVTLLFFLLLFLFPVAAFAADPVQPGIPVLNVQPGANGGQTWSLSIQMLALMTALTALPAILLMMTSFTRIVIVLGFLRQALGTNSTPPNQVILGLSLFLTLFVMTPVLNKAYDAGIKPYMDGQMSVQDALPLAAAPFRHFMLEQTREPDLQLFTKLAGEQPYADKDAVPYRVALPAFVTSELKTAFQMGFLLFIPFLIIDLVVASVLMSMGMMMVSPMIISLPFKIMLFVLVDGWTLLLGTLAGSFFQ</sequence>
<evidence type="ECO:0000256" key="8">
    <source>
        <dbReference type="ARBA" id="ARBA00022927"/>
    </source>
</evidence>
<evidence type="ECO:0000256" key="1">
    <source>
        <dbReference type="ARBA" id="ARBA00003663"/>
    </source>
</evidence>